<dbReference type="PROSITE" id="PS50157">
    <property type="entry name" value="ZINC_FINGER_C2H2_2"/>
    <property type="match status" value="5"/>
</dbReference>
<dbReference type="EMBL" id="JABSTV010001249">
    <property type="protein sequence ID" value="KAH7961533.1"/>
    <property type="molecule type" value="Genomic_DNA"/>
</dbReference>
<reference evidence="12" key="2">
    <citation type="submission" date="2021-09" db="EMBL/GenBank/DDBJ databases">
        <authorList>
            <person name="Jia N."/>
            <person name="Wang J."/>
            <person name="Shi W."/>
            <person name="Du L."/>
            <person name="Sun Y."/>
            <person name="Zhan W."/>
            <person name="Jiang J."/>
            <person name="Wang Q."/>
            <person name="Zhang B."/>
            <person name="Ji P."/>
            <person name="Sakyi L.B."/>
            <person name="Cui X."/>
            <person name="Yuan T."/>
            <person name="Jiang B."/>
            <person name="Yang W."/>
            <person name="Lam T.T.-Y."/>
            <person name="Chang Q."/>
            <person name="Ding S."/>
            <person name="Wang X."/>
            <person name="Zhu J."/>
            <person name="Ruan X."/>
            <person name="Zhao L."/>
            <person name="Wei J."/>
            <person name="Que T."/>
            <person name="Du C."/>
            <person name="Cheng J."/>
            <person name="Dai P."/>
            <person name="Han X."/>
            <person name="Huang E."/>
            <person name="Gao Y."/>
            <person name="Liu J."/>
            <person name="Shao H."/>
            <person name="Ye R."/>
            <person name="Li L."/>
            <person name="Wei W."/>
            <person name="Wang X."/>
            <person name="Wang C."/>
            <person name="Huo Q."/>
            <person name="Li W."/>
            <person name="Guo W."/>
            <person name="Chen H."/>
            <person name="Chen S."/>
            <person name="Zhou L."/>
            <person name="Zhou L."/>
            <person name="Ni X."/>
            <person name="Tian J."/>
            <person name="Zhou Y."/>
            <person name="Sheng Y."/>
            <person name="Liu T."/>
            <person name="Pan Y."/>
            <person name="Xia L."/>
            <person name="Li J."/>
            <person name="Zhao F."/>
            <person name="Cao W."/>
        </authorList>
    </citation>
    <scope>NUCLEOTIDE SEQUENCE</scope>
    <source>
        <strain evidence="12">Rsan-2018</strain>
        <tissue evidence="12">Larvae</tissue>
    </source>
</reference>
<feature type="domain" description="C2H2-type" evidence="11">
    <location>
        <begin position="20"/>
        <end position="47"/>
    </location>
</feature>
<dbReference type="SMART" id="SM00355">
    <property type="entry name" value="ZnF_C2H2"/>
    <property type="match status" value="5"/>
</dbReference>
<feature type="domain" description="C2H2-type" evidence="11">
    <location>
        <begin position="76"/>
        <end position="104"/>
    </location>
</feature>
<evidence type="ECO:0000256" key="4">
    <source>
        <dbReference type="ARBA" id="ARBA00022771"/>
    </source>
</evidence>
<evidence type="ECO:0000259" key="11">
    <source>
        <dbReference type="PROSITE" id="PS50157"/>
    </source>
</evidence>
<dbReference type="Proteomes" id="UP000821837">
    <property type="component" value="Chromosome 3"/>
</dbReference>
<feature type="compositionally biased region" description="Polar residues" evidence="10">
    <location>
        <begin position="166"/>
        <end position="176"/>
    </location>
</feature>
<feature type="domain" description="C2H2-type" evidence="11">
    <location>
        <begin position="104"/>
        <end position="127"/>
    </location>
</feature>
<evidence type="ECO:0000256" key="2">
    <source>
        <dbReference type="ARBA" id="ARBA00022723"/>
    </source>
</evidence>
<dbReference type="GO" id="GO:0006355">
    <property type="term" value="P:regulation of DNA-templated transcription"/>
    <property type="evidence" value="ECO:0007669"/>
    <property type="project" value="UniProtKB-ARBA"/>
</dbReference>
<dbReference type="PANTHER" id="PTHR47772">
    <property type="entry name" value="ZINC FINGER PROTEIN 200"/>
    <property type="match status" value="1"/>
</dbReference>
<evidence type="ECO:0000256" key="7">
    <source>
        <dbReference type="ARBA" id="ARBA00023163"/>
    </source>
</evidence>
<keyword evidence="7" id="KW-0804">Transcription</keyword>
<feature type="domain" description="C2H2-type" evidence="11">
    <location>
        <begin position="48"/>
        <end position="75"/>
    </location>
</feature>
<evidence type="ECO:0000256" key="10">
    <source>
        <dbReference type="SAM" id="MobiDB-lite"/>
    </source>
</evidence>
<keyword evidence="13" id="KW-1185">Reference proteome</keyword>
<keyword evidence="3" id="KW-0677">Repeat</keyword>
<dbReference type="PANTHER" id="PTHR47772:SF13">
    <property type="entry name" value="GASTRULA ZINC FINGER PROTEIN XLCGF49.1-LIKE-RELATED"/>
    <property type="match status" value="1"/>
</dbReference>
<sequence length="176" mass="19684">MITGGSISQGAPSGSKRRSFPCDHCPFVATDRVGYERHQRTHTGEKPFACPMCGRRFSHKSNMATHMRRHTGEKPFPCDVCSRQFGFKVALVKHMQEEHSAEPLRCIICSAVFASQGGLDAHSRGHTPRFMCTLCVRPFKHKRNLARHMELHADEAAGRSTDSTRHSSTANTETTF</sequence>
<dbReference type="FunFam" id="3.30.160.60:FF:002343">
    <property type="entry name" value="Zinc finger protein 33A"/>
    <property type="match status" value="1"/>
</dbReference>
<dbReference type="GO" id="GO:0005634">
    <property type="term" value="C:nucleus"/>
    <property type="evidence" value="ECO:0007669"/>
    <property type="project" value="UniProtKB-SubCell"/>
</dbReference>
<proteinExistence type="predicted"/>
<keyword evidence="5" id="KW-0862">Zinc</keyword>
<accession>A0A9D4PZ49</accession>
<evidence type="ECO:0000256" key="9">
    <source>
        <dbReference type="PROSITE-ProRule" id="PRU00042"/>
    </source>
</evidence>
<evidence type="ECO:0000256" key="6">
    <source>
        <dbReference type="ARBA" id="ARBA00023015"/>
    </source>
</evidence>
<dbReference type="Gene3D" id="3.30.160.60">
    <property type="entry name" value="Classic Zinc Finger"/>
    <property type="match status" value="4"/>
</dbReference>
<dbReference type="PROSITE" id="PS00028">
    <property type="entry name" value="ZINC_FINGER_C2H2_1"/>
    <property type="match status" value="4"/>
</dbReference>
<dbReference type="InterPro" id="IPR036236">
    <property type="entry name" value="Znf_C2H2_sf"/>
</dbReference>
<evidence type="ECO:0000256" key="5">
    <source>
        <dbReference type="ARBA" id="ARBA00022833"/>
    </source>
</evidence>
<keyword evidence="4 9" id="KW-0863">Zinc-finger</keyword>
<keyword evidence="2" id="KW-0479">Metal-binding</keyword>
<evidence type="ECO:0000256" key="3">
    <source>
        <dbReference type="ARBA" id="ARBA00022737"/>
    </source>
</evidence>
<feature type="region of interest" description="Disordered" evidence="10">
    <location>
        <begin position="152"/>
        <end position="176"/>
    </location>
</feature>
<name>A0A9D4PZ49_RHISA</name>
<gene>
    <name evidence="12" type="ORF">HPB52_009907</name>
</gene>
<dbReference type="AlphaFoldDB" id="A0A9D4PZ49"/>
<feature type="compositionally biased region" description="Basic and acidic residues" evidence="10">
    <location>
        <begin position="152"/>
        <end position="165"/>
    </location>
</feature>
<dbReference type="Pfam" id="PF13912">
    <property type="entry name" value="zf-C2H2_6"/>
    <property type="match status" value="1"/>
</dbReference>
<dbReference type="SUPFAM" id="SSF57667">
    <property type="entry name" value="beta-beta-alpha zinc fingers"/>
    <property type="match status" value="3"/>
</dbReference>
<evidence type="ECO:0000313" key="12">
    <source>
        <dbReference type="EMBL" id="KAH7961533.1"/>
    </source>
</evidence>
<dbReference type="InterPro" id="IPR050636">
    <property type="entry name" value="C2H2-ZF_domain-containing"/>
</dbReference>
<protein>
    <recommendedName>
        <fullName evidence="11">C2H2-type domain-containing protein</fullName>
    </recommendedName>
</protein>
<evidence type="ECO:0000256" key="8">
    <source>
        <dbReference type="ARBA" id="ARBA00023242"/>
    </source>
</evidence>
<evidence type="ECO:0000256" key="1">
    <source>
        <dbReference type="ARBA" id="ARBA00004123"/>
    </source>
</evidence>
<keyword evidence="8" id="KW-0539">Nucleus</keyword>
<dbReference type="InterPro" id="IPR013087">
    <property type="entry name" value="Znf_C2H2_type"/>
</dbReference>
<evidence type="ECO:0000313" key="13">
    <source>
        <dbReference type="Proteomes" id="UP000821837"/>
    </source>
</evidence>
<reference evidence="12" key="1">
    <citation type="journal article" date="2020" name="Cell">
        <title>Large-Scale Comparative Analyses of Tick Genomes Elucidate Their Genetic Diversity and Vector Capacities.</title>
        <authorList>
            <consortium name="Tick Genome and Microbiome Consortium (TIGMIC)"/>
            <person name="Jia N."/>
            <person name="Wang J."/>
            <person name="Shi W."/>
            <person name="Du L."/>
            <person name="Sun Y."/>
            <person name="Zhan W."/>
            <person name="Jiang J.F."/>
            <person name="Wang Q."/>
            <person name="Zhang B."/>
            <person name="Ji P."/>
            <person name="Bell-Sakyi L."/>
            <person name="Cui X.M."/>
            <person name="Yuan T.T."/>
            <person name="Jiang B.G."/>
            <person name="Yang W.F."/>
            <person name="Lam T.T."/>
            <person name="Chang Q.C."/>
            <person name="Ding S.J."/>
            <person name="Wang X.J."/>
            <person name="Zhu J.G."/>
            <person name="Ruan X.D."/>
            <person name="Zhao L."/>
            <person name="Wei J.T."/>
            <person name="Ye R.Z."/>
            <person name="Que T.C."/>
            <person name="Du C.H."/>
            <person name="Zhou Y.H."/>
            <person name="Cheng J.X."/>
            <person name="Dai P.F."/>
            <person name="Guo W.B."/>
            <person name="Han X.H."/>
            <person name="Huang E.J."/>
            <person name="Li L.F."/>
            <person name="Wei W."/>
            <person name="Gao Y.C."/>
            <person name="Liu J.Z."/>
            <person name="Shao H.Z."/>
            <person name="Wang X."/>
            <person name="Wang C.C."/>
            <person name="Yang T.C."/>
            <person name="Huo Q.B."/>
            <person name="Li W."/>
            <person name="Chen H.Y."/>
            <person name="Chen S.E."/>
            <person name="Zhou L.G."/>
            <person name="Ni X.B."/>
            <person name="Tian J.H."/>
            <person name="Sheng Y."/>
            <person name="Liu T."/>
            <person name="Pan Y.S."/>
            <person name="Xia L.Y."/>
            <person name="Li J."/>
            <person name="Zhao F."/>
            <person name="Cao W.C."/>
        </authorList>
    </citation>
    <scope>NUCLEOTIDE SEQUENCE</scope>
    <source>
        <strain evidence="12">Rsan-2018</strain>
    </source>
</reference>
<feature type="domain" description="C2H2-type" evidence="11">
    <location>
        <begin position="130"/>
        <end position="157"/>
    </location>
</feature>
<organism evidence="12 13">
    <name type="scientific">Rhipicephalus sanguineus</name>
    <name type="common">Brown dog tick</name>
    <name type="synonym">Ixodes sanguineus</name>
    <dbReference type="NCBI Taxonomy" id="34632"/>
    <lineage>
        <taxon>Eukaryota</taxon>
        <taxon>Metazoa</taxon>
        <taxon>Ecdysozoa</taxon>
        <taxon>Arthropoda</taxon>
        <taxon>Chelicerata</taxon>
        <taxon>Arachnida</taxon>
        <taxon>Acari</taxon>
        <taxon>Parasitiformes</taxon>
        <taxon>Ixodida</taxon>
        <taxon>Ixodoidea</taxon>
        <taxon>Ixodidae</taxon>
        <taxon>Rhipicephalinae</taxon>
        <taxon>Rhipicephalus</taxon>
        <taxon>Rhipicephalus</taxon>
    </lineage>
</organism>
<dbReference type="GO" id="GO:0008270">
    <property type="term" value="F:zinc ion binding"/>
    <property type="evidence" value="ECO:0007669"/>
    <property type="project" value="UniProtKB-KW"/>
</dbReference>
<keyword evidence="6" id="KW-0805">Transcription regulation</keyword>
<comment type="subcellular location">
    <subcellularLocation>
        <location evidence="1">Nucleus</location>
    </subcellularLocation>
</comment>
<dbReference type="VEuPathDB" id="VectorBase:RSAN_037473"/>
<comment type="caution">
    <text evidence="12">The sequence shown here is derived from an EMBL/GenBank/DDBJ whole genome shotgun (WGS) entry which is preliminary data.</text>
</comment>
<dbReference type="FunFam" id="3.30.160.60:FF:000446">
    <property type="entry name" value="Zinc finger protein"/>
    <property type="match status" value="1"/>
</dbReference>
<dbReference type="Pfam" id="PF00096">
    <property type="entry name" value="zf-C2H2"/>
    <property type="match status" value="4"/>
</dbReference>